<dbReference type="STRING" id="1442369.A0A0D2HI57"/>
<feature type="domain" description="RNase MRP protein 1 RNA binding" evidence="2">
    <location>
        <begin position="113"/>
        <end position="226"/>
    </location>
</feature>
<feature type="compositionally biased region" description="Basic and acidic residues" evidence="1">
    <location>
        <begin position="305"/>
        <end position="321"/>
    </location>
</feature>
<feature type="region of interest" description="Disordered" evidence="1">
    <location>
        <begin position="305"/>
        <end position="500"/>
    </location>
</feature>
<reference evidence="3 4" key="1">
    <citation type="submission" date="2015-01" db="EMBL/GenBank/DDBJ databases">
        <title>The Genome Sequence of Rhinocladiella mackenzie CBS 650.93.</title>
        <authorList>
            <consortium name="The Broad Institute Genomics Platform"/>
            <person name="Cuomo C."/>
            <person name="de Hoog S."/>
            <person name="Gorbushina A."/>
            <person name="Stielow B."/>
            <person name="Teixiera M."/>
            <person name="Abouelleil A."/>
            <person name="Chapman S.B."/>
            <person name="Priest M."/>
            <person name="Young S.K."/>
            <person name="Wortman J."/>
            <person name="Nusbaum C."/>
            <person name="Birren B."/>
        </authorList>
    </citation>
    <scope>NUCLEOTIDE SEQUENCE [LARGE SCALE GENOMIC DNA]</scope>
    <source>
        <strain evidence="3 4">CBS 650.93</strain>
    </source>
</reference>
<name>A0A0D2HI57_9EURO</name>
<feature type="compositionally biased region" description="Basic and acidic residues" evidence="1">
    <location>
        <begin position="251"/>
        <end position="267"/>
    </location>
</feature>
<sequence>MDSDQSHDRGRASEVDRMRGSKRRKLTHPQQKSPDRLQLLIKASASRRRRISRRLHPEPPREMLAQNSHRPPSSKNQSLQMSTAVKLASSKSNSPIPTPTPDSGTKLFATKSILDQIWIRNKNQHRTQSWSKSLILLRKAVTKVVDLEEEERLLRGQINGGGAIGGMDAKEIRKRFEQETQVRREKGVWTDWIREMLVPRAYVGFTGLVGDSQFANLGVVLVGILGDVMSAVGPPTILDEEEESRSGVVTREGEKMSRTMADEEYGKTKARSPTTSSLRVTGLQSGEIVGRMYDGDDFGEVVERRKDKNSEQGNDASREEDAAAPAAPASASASEVEDTHIDIDAQDRNVDGDGPMLTHDPKPVQHQSHPPVHGDNRQHPETTSKATRAQSGSVNARAQLTPLTNARAFSGSNSTAPSLALTAQSNSLTTPTSMPHLPSHPTAPRRSNKDTDKPQGRRGKNRGTKGKEKESDTKHEKERIKSMSKSKKKNAIDDVFAGFL</sequence>
<dbReference type="RefSeq" id="XP_013277509.1">
    <property type="nucleotide sequence ID" value="XM_013422055.1"/>
</dbReference>
<gene>
    <name evidence="3" type="ORF">Z518_01455</name>
</gene>
<dbReference type="HOGENOM" id="CLU_031977_2_0_1"/>
<dbReference type="Pfam" id="PF20945">
    <property type="entry name" value="RMP1"/>
    <property type="match status" value="1"/>
</dbReference>
<evidence type="ECO:0000313" key="3">
    <source>
        <dbReference type="EMBL" id="KIX10373.1"/>
    </source>
</evidence>
<feature type="compositionally biased region" description="Basic and acidic residues" evidence="1">
    <location>
        <begin position="1"/>
        <end position="19"/>
    </location>
</feature>
<feature type="compositionally biased region" description="Polar residues" evidence="1">
    <location>
        <begin position="410"/>
        <end position="433"/>
    </location>
</feature>
<organism evidence="3 4">
    <name type="scientific">Rhinocladiella mackenziei CBS 650.93</name>
    <dbReference type="NCBI Taxonomy" id="1442369"/>
    <lineage>
        <taxon>Eukaryota</taxon>
        <taxon>Fungi</taxon>
        <taxon>Dikarya</taxon>
        <taxon>Ascomycota</taxon>
        <taxon>Pezizomycotina</taxon>
        <taxon>Eurotiomycetes</taxon>
        <taxon>Chaetothyriomycetidae</taxon>
        <taxon>Chaetothyriales</taxon>
        <taxon>Herpotrichiellaceae</taxon>
        <taxon>Rhinocladiella</taxon>
    </lineage>
</organism>
<evidence type="ECO:0000256" key="1">
    <source>
        <dbReference type="SAM" id="MobiDB-lite"/>
    </source>
</evidence>
<dbReference type="GO" id="GO:0042134">
    <property type="term" value="F:rRNA primary transcript binding"/>
    <property type="evidence" value="ECO:0007669"/>
    <property type="project" value="InterPro"/>
</dbReference>
<feature type="compositionally biased region" description="Basic and acidic residues" evidence="1">
    <location>
        <begin position="337"/>
        <end position="351"/>
    </location>
</feature>
<dbReference type="EMBL" id="KN847475">
    <property type="protein sequence ID" value="KIX10373.1"/>
    <property type="molecule type" value="Genomic_DNA"/>
</dbReference>
<feature type="compositionally biased region" description="Polar residues" evidence="1">
    <location>
        <begin position="383"/>
        <end position="404"/>
    </location>
</feature>
<dbReference type="InterPro" id="IPR047205">
    <property type="entry name" value="RMP1"/>
</dbReference>
<feature type="compositionally biased region" description="Basic and acidic residues" evidence="1">
    <location>
        <begin position="372"/>
        <end position="382"/>
    </location>
</feature>
<dbReference type="GO" id="GO:0000294">
    <property type="term" value="P:nuclear-transcribed mRNA catabolic process, RNase MRP-dependent"/>
    <property type="evidence" value="ECO:0007669"/>
    <property type="project" value="TreeGrafter"/>
</dbReference>
<dbReference type="Proteomes" id="UP000053617">
    <property type="component" value="Unassembled WGS sequence"/>
</dbReference>
<dbReference type="OrthoDB" id="5414547at2759"/>
<dbReference type="PANTHER" id="PTHR37792:SF1">
    <property type="entry name" value="RIBONUCLEASE MRP PROTEIN SUBUNIT RMP1"/>
    <property type="match status" value="1"/>
</dbReference>
<dbReference type="GeneID" id="25289526"/>
<accession>A0A0D2HI57</accession>
<feature type="compositionally biased region" description="Polar residues" evidence="1">
    <location>
        <begin position="65"/>
        <end position="95"/>
    </location>
</feature>
<dbReference type="VEuPathDB" id="FungiDB:Z518_01455"/>
<feature type="compositionally biased region" description="Low complexity" evidence="1">
    <location>
        <begin position="323"/>
        <end position="334"/>
    </location>
</feature>
<dbReference type="GO" id="GO:0000466">
    <property type="term" value="P:maturation of 5.8S rRNA from tricistronic rRNA transcript (SSU-rRNA, 5.8S rRNA, LSU-rRNA)"/>
    <property type="evidence" value="ECO:0007669"/>
    <property type="project" value="TreeGrafter"/>
</dbReference>
<keyword evidence="4" id="KW-1185">Reference proteome</keyword>
<dbReference type="AlphaFoldDB" id="A0A0D2HI57"/>
<feature type="region of interest" description="Disordered" evidence="1">
    <location>
        <begin position="240"/>
        <end position="283"/>
    </location>
</feature>
<dbReference type="PANTHER" id="PTHR37792">
    <property type="entry name" value="RIBONUCLEASE MRP PROTEIN SUBUNIT RMP1"/>
    <property type="match status" value="1"/>
</dbReference>
<evidence type="ECO:0000259" key="2">
    <source>
        <dbReference type="Pfam" id="PF20945"/>
    </source>
</evidence>
<protein>
    <recommendedName>
        <fullName evidence="2">RNase MRP protein 1 RNA binding domain-containing protein</fullName>
    </recommendedName>
</protein>
<feature type="region of interest" description="Disordered" evidence="1">
    <location>
        <begin position="1"/>
        <end position="106"/>
    </location>
</feature>
<dbReference type="InterPro" id="IPR047204">
    <property type="entry name" value="RMP1_RBD"/>
</dbReference>
<evidence type="ECO:0000313" key="4">
    <source>
        <dbReference type="Proteomes" id="UP000053617"/>
    </source>
</evidence>
<proteinExistence type="predicted"/>
<dbReference type="CDD" id="cd22573">
    <property type="entry name" value="RMP1_RBD"/>
    <property type="match status" value="1"/>
</dbReference>
<feature type="compositionally biased region" description="Polar residues" evidence="1">
    <location>
        <begin position="271"/>
        <end position="283"/>
    </location>
</feature>
<feature type="compositionally biased region" description="Basic and acidic residues" evidence="1">
    <location>
        <begin position="465"/>
        <end position="481"/>
    </location>
</feature>
<feature type="compositionally biased region" description="Basic residues" evidence="1">
    <location>
        <begin position="45"/>
        <end position="54"/>
    </location>
</feature>
<dbReference type="GO" id="GO:0000172">
    <property type="term" value="C:ribonuclease MRP complex"/>
    <property type="evidence" value="ECO:0007669"/>
    <property type="project" value="InterPro"/>
</dbReference>